<evidence type="ECO:0000313" key="2">
    <source>
        <dbReference type="EMBL" id="KAK4801534.1"/>
    </source>
</evidence>
<keyword evidence="1" id="KW-0472">Membrane</keyword>
<keyword evidence="1" id="KW-1133">Transmembrane helix</keyword>
<name>A0AAN7M9P2_TRANT</name>
<evidence type="ECO:0000313" key="3">
    <source>
        <dbReference type="Proteomes" id="UP001346149"/>
    </source>
</evidence>
<organism evidence="2 3">
    <name type="scientific">Trapa natans</name>
    <name type="common">Water chestnut</name>
    <dbReference type="NCBI Taxonomy" id="22666"/>
    <lineage>
        <taxon>Eukaryota</taxon>
        <taxon>Viridiplantae</taxon>
        <taxon>Streptophyta</taxon>
        <taxon>Embryophyta</taxon>
        <taxon>Tracheophyta</taxon>
        <taxon>Spermatophyta</taxon>
        <taxon>Magnoliopsida</taxon>
        <taxon>eudicotyledons</taxon>
        <taxon>Gunneridae</taxon>
        <taxon>Pentapetalae</taxon>
        <taxon>rosids</taxon>
        <taxon>malvids</taxon>
        <taxon>Myrtales</taxon>
        <taxon>Lythraceae</taxon>
        <taxon>Trapa</taxon>
    </lineage>
</organism>
<accession>A0AAN7M9P2</accession>
<dbReference type="AlphaFoldDB" id="A0AAN7M9P2"/>
<reference evidence="2 3" key="1">
    <citation type="journal article" date="2023" name="Hortic Res">
        <title>Pangenome of water caltrop reveals structural variations and asymmetric subgenome divergence after allopolyploidization.</title>
        <authorList>
            <person name="Zhang X."/>
            <person name="Chen Y."/>
            <person name="Wang L."/>
            <person name="Yuan Y."/>
            <person name="Fang M."/>
            <person name="Shi L."/>
            <person name="Lu R."/>
            <person name="Comes H.P."/>
            <person name="Ma Y."/>
            <person name="Chen Y."/>
            <person name="Huang G."/>
            <person name="Zhou Y."/>
            <person name="Zheng Z."/>
            <person name="Qiu Y."/>
        </authorList>
    </citation>
    <scope>NUCLEOTIDE SEQUENCE [LARGE SCALE GENOMIC DNA]</scope>
    <source>
        <strain evidence="2">F231</strain>
    </source>
</reference>
<proteinExistence type="predicted"/>
<keyword evidence="3" id="KW-1185">Reference proteome</keyword>
<sequence>MCLKIPLKPTLNIIFINFLFEFNFRLSNKAAVKCHRRWKGSSSLHFEIPNHEAPRWRWRFPRAVQLLYLVVSTVAFLLQLRHLRLFPIPLLRLSVHLRLEVMAPLVTA</sequence>
<keyword evidence="1" id="KW-0812">Transmembrane</keyword>
<gene>
    <name evidence="2" type="ORF">SAY86_022021</name>
</gene>
<evidence type="ECO:0000256" key="1">
    <source>
        <dbReference type="SAM" id="Phobius"/>
    </source>
</evidence>
<feature type="transmembrane region" description="Helical" evidence="1">
    <location>
        <begin position="63"/>
        <end position="80"/>
    </location>
</feature>
<comment type="caution">
    <text evidence="2">The sequence shown here is derived from an EMBL/GenBank/DDBJ whole genome shotgun (WGS) entry which is preliminary data.</text>
</comment>
<dbReference type="EMBL" id="JAXQNO010000003">
    <property type="protein sequence ID" value="KAK4801534.1"/>
    <property type="molecule type" value="Genomic_DNA"/>
</dbReference>
<protein>
    <submittedName>
        <fullName evidence="2">Uncharacterized protein</fullName>
    </submittedName>
</protein>
<dbReference type="Proteomes" id="UP001346149">
    <property type="component" value="Unassembled WGS sequence"/>
</dbReference>